<dbReference type="PROSITE" id="PS01261">
    <property type="entry name" value="UPF0020"/>
    <property type="match status" value="1"/>
</dbReference>
<feature type="domain" description="THUMP" evidence="5">
    <location>
        <begin position="69"/>
        <end position="155"/>
    </location>
</feature>
<dbReference type="GO" id="GO:0070043">
    <property type="term" value="F:rRNA (guanine-N7-)-methyltransferase activity"/>
    <property type="evidence" value="ECO:0007669"/>
    <property type="project" value="TreeGrafter"/>
</dbReference>
<feature type="compositionally biased region" description="Polar residues" evidence="3">
    <location>
        <begin position="381"/>
        <end position="392"/>
    </location>
</feature>
<dbReference type="InterPro" id="IPR004114">
    <property type="entry name" value="THUMP_dom"/>
</dbReference>
<dbReference type="GO" id="GO:0008990">
    <property type="term" value="F:rRNA (guanine-N2-)-methyltransferase activity"/>
    <property type="evidence" value="ECO:0007669"/>
    <property type="project" value="TreeGrafter"/>
</dbReference>
<evidence type="ECO:0000256" key="3">
    <source>
        <dbReference type="SAM" id="MobiDB-lite"/>
    </source>
</evidence>
<dbReference type="CDD" id="cd11715">
    <property type="entry name" value="THUMP_AdoMetMT"/>
    <property type="match status" value="1"/>
</dbReference>
<dbReference type="InterPro" id="IPR000241">
    <property type="entry name" value="RlmKL-like_Mtase"/>
</dbReference>
<evidence type="ECO:0000256" key="1">
    <source>
        <dbReference type="ARBA" id="ARBA00022603"/>
    </source>
</evidence>
<keyword evidence="2 7" id="KW-0808">Transferase</keyword>
<evidence type="ECO:0000313" key="7">
    <source>
        <dbReference type="EMBL" id="MSS13721.1"/>
    </source>
</evidence>
<dbReference type="Gene3D" id="3.40.50.150">
    <property type="entry name" value="Vaccinia Virus protein VP39"/>
    <property type="match status" value="1"/>
</dbReference>
<accession>A0A6L5X065</accession>
<comment type="caution">
    <text evidence="7">The sequence shown here is derived from an EMBL/GenBank/DDBJ whole genome shotgun (WGS) entry which is preliminary data.</text>
</comment>
<proteinExistence type="predicted"/>
<dbReference type="EMBL" id="VULZ01000001">
    <property type="protein sequence ID" value="MSS13721.1"/>
    <property type="molecule type" value="Genomic_DNA"/>
</dbReference>
<name>A0A6L5X065_9FIRM</name>
<dbReference type="Gene3D" id="3.30.2130.30">
    <property type="match status" value="1"/>
</dbReference>
<evidence type="ECO:0000259" key="4">
    <source>
        <dbReference type="Pfam" id="PF01170"/>
    </source>
</evidence>
<organism evidence="7 8">
    <name type="scientific">Porcincola intestinalis</name>
    <dbReference type="NCBI Taxonomy" id="2606632"/>
    <lineage>
        <taxon>Bacteria</taxon>
        <taxon>Bacillati</taxon>
        <taxon>Bacillota</taxon>
        <taxon>Clostridia</taxon>
        <taxon>Lachnospirales</taxon>
        <taxon>Lachnospiraceae</taxon>
        <taxon>Porcincola</taxon>
    </lineage>
</organism>
<dbReference type="PROSITE" id="PS00092">
    <property type="entry name" value="N6_MTASE"/>
    <property type="match status" value="1"/>
</dbReference>
<dbReference type="SUPFAM" id="SSF53335">
    <property type="entry name" value="S-adenosyl-L-methionine-dependent methyltransferases"/>
    <property type="match status" value="1"/>
</dbReference>
<dbReference type="InterPro" id="IPR029063">
    <property type="entry name" value="SAM-dependent_MTases_sf"/>
</dbReference>
<feature type="domain" description="Ribosomal RNA large subunit methyltransferase K/L-like methyltransferase" evidence="4">
    <location>
        <begin position="164"/>
        <end position="368"/>
    </location>
</feature>
<dbReference type="InterPro" id="IPR002052">
    <property type="entry name" value="DNA_methylase_N6_adenine_CS"/>
</dbReference>
<evidence type="ECO:0000259" key="6">
    <source>
        <dbReference type="Pfam" id="PF22020"/>
    </source>
</evidence>
<dbReference type="PANTHER" id="PTHR47313:SF1">
    <property type="entry name" value="RIBOSOMAL RNA LARGE SUBUNIT METHYLTRANSFERASE K_L"/>
    <property type="match status" value="1"/>
</dbReference>
<feature type="region of interest" description="Disordered" evidence="3">
    <location>
        <begin position="381"/>
        <end position="430"/>
    </location>
</feature>
<feature type="domain" description="RlmL ferredoxin-like" evidence="6">
    <location>
        <begin position="5"/>
        <end position="60"/>
    </location>
</feature>
<evidence type="ECO:0000259" key="5">
    <source>
        <dbReference type="Pfam" id="PF02926"/>
    </source>
</evidence>
<dbReference type="InterPro" id="IPR054170">
    <property type="entry name" value="RlmL_1st"/>
</dbReference>
<feature type="compositionally biased region" description="Basic and acidic residues" evidence="3">
    <location>
        <begin position="408"/>
        <end position="419"/>
    </location>
</feature>
<dbReference type="Pfam" id="PF01170">
    <property type="entry name" value="UPF0020"/>
    <property type="match status" value="1"/>
</dbReference>
<dbReference type="AlphaFoldDB" id="A0A6L5X065"/>
<evidence type="ECO:0000256" key="2">
    <source>
        <dbReference type="ARBA" id="ARBA00022679"/>
    </source>
</evidence>
<dbReference type="InterPro" id="IPR053943">
    <property type="entry name" value="RlmKL-like_Mtase_CS"/>
</dbReference>
<dbReference type="Pfam" id="PF02926">
    <property type="entry name" value="THUMP"/>
    <property type="match status" value="1"/>
</dbReference>
<dbReference type="Pfam" id="PF22020">
    <property type="entry name" value="RlmL_1st"/>
    <property type="match status" value="1"/>
</dbReference>
<keyword evidence="8" id="KW-1185">Reference proteome</keyword>
<reference evidence="7 8" key="1">
    <citation type="submission" date="2019-08" db="EMBL/GenBank/DDBJ databases">
        <title>In-depth cultivation of the pig gut microbiome towards novel bacterial diversity and tailored functional studies.</title>
        <authorList>
            <person name="Wylensek D."/>
            <person name="Hitch T.C.A."/>
            <person name="Clavel T."/>
        </authorList>
    </citation>
    <scope>NUCLEOTIDE SEQUENCE [LARGE SCALE GENOMIC DNA]</scope>
    <source>
        <strain evidence="7 8">Oil+RF-744-WCA-WT-11</strain>
    </source>
</reference>
<protein>
    <submittedName>
        <fullName evidence="7">Class I SAM-dependent RNA methyltransferase</fullName>
    </submittedName>
</protein>
<evidence type="ECO:0000313" key="8">
    <source>
        <dbReference type="Proteomes" id="UP000481852"/>
    </source>
</evidence>
<sequence>MKKYNLIAPCHFGLEAVLKREIQDLGYPITLVEDGRVTFEGDAAAICRANVFLRTPERILLKVGGFHAESFEDLFQGTKAIPWEQYIPKDGRFWVAKATGIKSKLFSPRDIQSVMKKAMVDRLGSVYGLSHFPENGADYPIRVTIMKDEVAVCMDTTGDSLHKRGYRLLTAKAPIAENLAAALIMLTPWKADRPLVDPFCGSGTIPIEAAMMAAHIAPGMNRDFLAESWGNLIPRKAWYEAVDEANDLIDDQVQTDIQGYDIDGEIIRAARENARNAGVDHLIHFQQRPVSELRHPKKYGFVITNPPYGERLEDKEALPTLYRQIGEAFRGLDCWSEYVITSYEDAERYIGRKADRNRKIYNGMIRTYYYQFMGPKPSFRSHTGVSVESEGNQAVPEKKNVIAKKKRSSGERAGRRQAETLRNQVKRKNP</sequence>
<dbReference type="Proteomes" id="UP000481852">
    <property type="component" value="Unassembled WGS sequence"/>
</dbReference>
<keyword evidence="1 7" id="KW-0489">Methyltransferase</keyword>
<dbReference type="PANTHER" id="PTHR47313">
    <property type="entry name" value="RIBOSOMAL RNA LARGE SUBUNIT METHYLTRANSFERASE K/L"/>
    <property type="match status" value="1"/>
</dbReference>
<dbReference type="GO" id="GO:0003723">
    <property type="term" value="F:RNA binding"/>
    <property type="evidence" value="ECO:0007669"/>
    <property type="project" value="InterPro"/>
</dbReference>
<gene>
    <name evidence="7" type="ORF">FYJ35_01445</name>
</gene>